<evidence type="ECO:0000313" key="6">
    <source>
        <dbReference type="RefSeq" id="XP_035680219.1"/>
    </source>
</evidence>
<evidence type="ECO:0000313" key="5">
    <source>
        <dbReference type="Proteomes" id="UP000001554"/>
    </source>
</evidence>
<dbReference type="OrthoDB" id="4062651at2759"/>
<name>A0A9J7LDW6_BRAFL</name>
<dbReference type="PROSITE" id="PS50011">
    <property type="entry name" value="PROTEIN_KINASE_DOM"/>
    <property type="match status" value="1"/>
</dbReference>
<dbReference type="InterPro" id="IPR051681">
    <property type="entry name" value="Ser/Thr_Kinases-Pseudokinases"/>
</dbReference>
<dbReference type="PANTHER" id="PTHR44329:SF298">
    <property type="entry name" value="MIXED LINEAGE KINASE DOMAIN-LIKE PROTEIN"/>
    <property type="match status" value="1"/>
</dbReference>
<keyword evidence="5" id="KW-1185">Reference proteome</keyword>
<dbReference type="Gene3D" id="1.10.510.10">
    <property type="entry name" value="Transferase(Phosphotransferase) domain 1"/>
    <property type="match status" value="1"/>
</dbReference>
<feature type="binding site" evidence="3">
    <location>
        <position position="46"/>
    </location>
    <ligand>
        <name>ATP</name>
        <dbReference type="ChEBI" id="CHEBI:30616"/>
    </ligand>
</feature>
<dbReference type="PROSITE" id="PS00107">
    <property type="entry name" value="PROTEIN_KINASE_ATP"/>
    <property type="match status" value="1"/>
</dbReference>
<dbReference type="GeneID" id="118418427"/>
<dbReference type="Proteomes" id="UP000001554">
    <property type="component" value="Chromosome 6"/>
</dbReference>
<evidence type="ECO:0000256" key="2">
    <source>
        <dbReference type="ARBA" id="ARBA00022840"/>
    </source>
</evidence>
<evidence type="ECO:0000259" key="4">
    <source>
        <dbReference type="PROSITE" id="PS50011"/>
    </source>
</evidence>
<dbReference type="OMA" id="DRICRCH"/>
<dbReference type="GO" id="GO:0005524">
    <property type="term" value="F:ATP binding"/>
    <property type="evidence" value="ECO:0007669"/>
    <property type="project" value="UniProtKB-UniRule"/>
</dbReference>
<dbReference type="InterPro" id="IPR011009">
    <property type="entry name" value="Kinase-like_dom_sf"/>
</dbReference>
<dbReference type="InterPro" id="IPR001245">
    <property type="entry name" value="Ser-Thr/Tyr_kinase_cat_dom"/>
</dbReference>
<dbReference type="SUPFAM" id="SSF56112">
    <property type="entry name" value="Protein kinase-like (PK-like)"/>
    <property type="match status" value="1"/>
</dbReference>
<accession>A0A9J7LDW6</accession>
<dbReference type="Gene3D" id="3.30.200.20">
    <property type="entry name" value="Phosphorylase Kinase, domain 1"/>
    <property type="match status" value="1"/>
</dbReference>
<dbReference type="InterPro" id="IPR000719">
    <property type="entry name" value="Prot_kinase_dom"/>
</dbReference>
<keyword evidence="2 3" id="KW-0067">ATP-binding</keyword>
<dbReference type="GO" id="GO:0007165">
    <property type="term" value="P:signal transduction"/>
    <property type="evidence" value="ECO:0000318"/>
    <property type="project" value="GO_Central"/>
</dbReference>
<evidence type="ECO:0000256" key="1">
    <source>
        <dbReference type="ARBA" id="ARBA00022741"/>
    </source>
</evidence>
<dbReference type="GO" id="GO:0004672">
    <property type="term" value="F:protein kinase activity"/>
    <property type="evidence" value="ECO:0000318"/>
    <property type="project" value="GO_Central"/>
</dbReference>
<organism evidence="5 6">
    <name type="scientific">Branchiostoma floridae</name>
    <name type="common">Florida lancelet</name>
    <name type="synonym">Amphioxus</name>
    <dbReference type="NCBI Taxonomy" id="7739"/>
    <lineage>
        <taxon>Eukaryota</taxon>
        <taxon>Metazoa</taxon>
        <taxon>Chordata</taxon>
        <taxon>Cephalochordata</taxon>
        <taxon>Leptocardii</taxon>
        <taxon>Amphioxiformes</taxon>
        <taxon>Branchiostomatidae</taxon>
        <taxon>Branchiostoma</taxon>
    </lineage>
</organism>
<dbReference type="KEGG" id="bfo:118418427"/>
<dbReference type="InterPro" id="IPR017441">
    <property type="entry name" value="Protein_kinase_ATP_BS"/>
</dbReference>
<feature type="domain" description="Protein kinase" evidence="4">
    <location>
        <begin position="18"/>
        <end position="291"/>
    </location>
</feature>
<protein>
    <submittedName>
        <fullName evidence="6">Mixed lineage kinase domain-like protein</fullName>
    </submittedName>
</protein>
<keyword evidence="1 3" id="KW-0547">Nucleotide-binding</keyword>
<dbReference type="RefSeq" id="XP_035680219.1">
    <property type="nucleotide sequence ID" value="XM_035824326.1"/>
</dbReference>
<dbReference type="GO" id="GO:0005886">
    <property type="term" value="C:plasma membrane"/>
    <property type="evidence" value="ECO:0000318"/>
    <property type="project" value="GO_Central"/>
</dbReference>
<dbReference type="PIRSF" id="PIRSF000654">
    <property type="entry name" value="Integrin-linked_kinase"/>
    <property type="match status" value="1"/>
</dbReference>
<dbReference type="PANTHER" id="PTHR44329">
    <property type="entry name" value="SERINE/THREONINE-PROTEIN KINASE TNNI3K-RELATED"/>
    <property type="match status" value="1"/>
</dbReference>
<reference evidence="5" key="2">
    <citation type="journal article" date="2020" name="Nat. Ecol. Evol.">
        <title>Deeply conserved synteny resolves early events in vertebrate evolution.</title>
        <authorList>
            <person name="Simakov O."/>
            <person name="Marletaz F."/>
            <person name="Yue J.X."/>
            <person name="O'Connell B."/>
            <person name="Jenkins J."/>
            <person name="Brandt A."/>
            <person name="Calef R."/>
            <person name="Tung C.H."/>
            <person name="Huang T.K."/>
            <person name="Schmutz J."/>
            <person name="Satoh N."/>
            <person name="Yu J.K."/>
            <person name="Putnam N.H."/>
            <person name="Green R.E."/>
            <person name="Rokhsar D.S."/>
        </authorList>
    </citation>
    <scope>NUCLEOTIDE SEQUENCE [LARGE SCALE GENOMIC DNA]</scope>
    <source>
        <strain evidence="5">S238N-H82</strain>
    </source>
</reference>
<reference evidence="6" key="3">
    <citation type="submission" date="2025-08" db="UniProtKB">
        <authorList>
            <consortium name="RefSeq"/>
        </authorList>
    </citation>
    <scope>IDENTIFICATION</scope>
</reference>
<sequence>MAQAQPEQDLPHVPWSDIRLNEKIGEGSFGTVHIGTLREKDMVAVKVLGFEEYPVDLGEPSNLLAKNLREEAHVMLQIQTENVVKLIGVCMDKGHYSIIMEYMPRGTLPHVLQTLDRQLSWPERLLMCLDAARGLRTIHHPHGGYPARLHGHLSSDAFLVNNDLRVKLSDFCTTKTRSSINKRKRSHRRRSTVAYLAPEHLQAIHEAADYPSEVYSFGVIMWEIVSQRIAHQERRGVNESEIRRFVLEEKKSEDLPADCSPQLKDIIDKCRSHKPLDRPQMTGVVTILEALSSSCSS</sequence>
<dbReference type="Pfam" id="PF07714">
    <property type="entry name" value="PK_Tyr_Ser-Thr"/>
    <property type="match status" value="1"/>
</dbReference>
<dbReference type="AlphaFoldDB" id="A0A9J7LDW6"/>
<proteinExistence type="predicted"/>
<reference evidence="6" key="1">
    <citation type="journal article" date="2016" name="Genome Biol. Evol.">
        <title>Conserved non-coding elements in the most distant genera of cephalochordates: the Goldilocks principle.</title>
        <authorList>
            <person name="Yue J.X."/>
            <person name="Kozmikova I."/>
            <person name="Ono H."/>
            <person name="Nossa C.W."/>
            <person name="Kozmik Z."/>
            <person name="Putnam N.H."/>
            <person name="Yu J.K."/>
            <person name="Holland L.Z."/>
        </authorList>
    </citation>
    <scope>NUCLEOTIDE SEQUENCE</scope>
</reference>
<evidence type="ECO:0000256" key="3">
    <source>
        <dbReference type="PROSITE-ProRule" id="PRU10141"/>
    </source>
</evidence>
<gene>
    <name evidence="6" type="primary">LOC118418427</name>
</gene>